<proteinExistence type="inferred from homology"/>
<feature type="domain" description="Glycosyltransferase N-terminal" evidence="5">
    <location>
        <begin position="15"/>
        <end position="74"/>
    </location>
</feature>
<keyword evidence="2 3" id="KW-0808">Transferase</keyword>
<dbReference type="PANTHER" id="PTHR48045:SF31">
    <property type="entry name" value="UDP-GLYCOSYLTRANSFERASE 76B1-LIKE"/>
    <property type="match status" value="1"/>
</dbReference>
<evidence type="ECO:0000256" key="3">
    <source>
        <dbReference type="RuleBase" id="RU003718"/>
    </source>
</evidence>
<reference evidence="6" key="1">
    <citation type="submission" date="2024-02" db="EMBL/GenBank/DDBJ databases">
        <authorList>
            <consortium name="ELIXIR-Norway"/>
            <consortium name="Elixir Norway"/>
        </authorList>
    </citation>
    <scope>NUCLEOTIDE SEQUENCE</scope>
</reference>
<keyword evidence="3" id="KW-0328">Glycosyltransferase</keyword>
<dbReference type="InterPro" id="IPR035595">
    <property type="entry name" value="UDP_glycos_trans_CS"/>
</dbReference>
<accession>A0ABP0UAC6</accession>
<dbReference type="Gene3D" id="3.40.50.2000">
    <property type="entry name" value="Glycogen Phosphorylase B"/>
    <property type="match status" value="2"/>
</dbReference>
<evidence type="ECO:0000313" key="7">
    <source>
        <dbReference type="Proteomes" id="UP001497512"/>
    </source>
</evidence>
<evidence type="ECO:0000256" key="4">
    <source>
        <dbReference type="RuleBase" id="RU362057"/>
    </source>
</evidence>
<dbReference type="InterPro" id="IPR002213">
    <property type="entry name" value="UDP_glucos_trans"/>
</dbReference>
<keyword evidence="7" id="KW-1185">Reference proteome</keyword>
<dbReference type="EC" id="2.4.1.-" evidence="4"/>
<dbReference type="Pfam" id="PF26168">
    <property type="entry name" value="Glyco_transf_N"/>
    <property type="match status" value="1"/>
</dbReference>
<dbReference type="CDD" id="cd03784">
    <property type="entry name" value="GT1_Gtf-like"/>
    <property type="match status" value="1"/>
</dbReference>
<dbReference type="InterPro" id="IPR058980">
    <property type="entry name" value="Glyco_transf_N"/>
</dbReference>
<gene>
    <name evidence="6" type="ORF">CSSPTR1EN2_LOCUS13374</name>
</gene>
<organism evidence="6 7">
    <name type="scientific">Sphagnum troendelagicum</name>
    <dbReference type="NCBI Taxonomy" id="128251"/>
    <lineage>
        <taxon>Eukaryota</taxon>
        <taxon>Viridiplantae</taxon>
        <taxon>Streptophyta</taxon>
        <taxon>Embryophyta</taxon>
        <taxon>Bryophyta</taxon>
        <taxon>Sphagnophytina</taxon>
        <taxon>Sphagnopsida</taxon>
        <taxon>Sphagnales</taxon>
        <taxon>Sphagnaceae</taxon>
        <taxon>Sphagnum</taxon>
    </lineage>
</organism>
<dbReference type="EMBL" id="OZ019894">
    <property type="protein sequence ID" value="CAK9216245.1"/>
    <property type="molecule type" value="Genomic_DNA"/>
</dbReference>
<evidence type="ECO:0000256" key="1">
    <source>
        <dbReference type="ARBA" id="ARBA00009995"/>
    </source>
</evidence>
<dbReference type="Proteomes" id="UP001497512">
    <property type="component" value="Chromosome 2"/>
</dbReference>
<comment type="similarity">
    <text evidence="1 3">Belongs to the UDP-glycosyltransferase family.</text>
</comment>
<evidence type="ECO:0000313" key="6">
    <source>
        <dbReference type="EMBL" id="CAK9216245.1"/>
    </source>
</evidence>
<evidence type="ECO:0000256" key="2">
    <source>
        <dbReference type="ARBA" id="ARBA00022679"/>
    </source>
</evidence>
<dbReference type="Pfam" id="PF00201">
    <property type="entry name" value="UDPGT"/>
    <property type="match status" value="1"/>
</dbReference>
<protein>
    <recommendedName>
        <fullName evidence="4">Glycosyltransferase</fullName>
        <ecNumber evidence="4">2.4.1.-</ecNumber>
    </recommendedName>
</protein>
<dbReference type="PANTHER" id="PTHR48045">
    <property type="entry name" value="UDP-GLYCOSYLTRANSFERASE 72B1"/>
    <property type="match status" value="1"/>
</dbReference>
<evidence type="ECO:0000259" key="5">
    <source>
        <dbReference type="Pfam" id="PF26168"/>
    </source>
</evidence>
<dbReference type="PROSITE" id="PS00375">
    <property type="entry name" value="UDPGT"/>
    <property type="match status" value="1"/>
</dbReference>
<dbReference type="SUPFAM" id="SSF53756">
    <property type="entry name" value="UDP-Glycosyltransferase/glycogen phosphorylase"/>
    <property type="match status" value="1"/>
</dbReference>
<name>A0ABP0UAC6_9BRYO</name>
<sequence>MTVDDTTRMIKGAHVVAFPFPAGGHLARFIPFAKSLARNGLTITFITTIPHLANARRALVENNSFEARENIRLVCFDLPAEYAEVNRKNFIAMIQVTNNMRDQLCELMTALMKPNGVTSDISQSSDSRFGPPVCIISDMFLAWTQDVADEFKIPRYCLFPTPHLLSLLYSLRDFNAQGLLPVPADGKSLEIPCFPPIAPSDLPSNLPSPGLLVYEGERLWEAAGVLVNSVYELESEIIDGLQEMIFKHSTREQVPKILAVGPFMFENIQFCQGDQPLRQRLQFAQDNNECLHWLSKQPESSVLFICFGTISVFPMQQMHEFASGLEASGVRFLWVVKIPAASNTVNGLSPITSTDQEHLASYFPKSFMERTKDKGLIYTSWAPQLQILAHPTIGGFLTHCGWNSVTESIAMGVPMIAWPLWADQMLNRVLCVDILHIALPVHKNFKDTVVRGEEVERVIRLLMEEKRGQAMKKKVEELSKVLEKASGPGGSSRRNLALFYETWKKEQY</sequence>